<dbReference type="EMBL" id="JBHSWG010000004">
    <property type="protein sequence ID" value="MFC6762349.1"/>
    <property type="molecule type" value="Genomic_DNA"/>
</dbReference>
<keyword evidence="2" id="KW-1185">Reference proteome</keyword>
<comment type="caution">
    <text evidence="1">The sequence shown here is derived from an EMBL/GenBank/DDBJ whole genome shotgun (WGS) entry which is preliminary data.</text>
</comment>
<evidence type="ECO:0000313" key="1">
    <source>
        <dbReference type="EMBL" id="MFC6762349.1"/>
    </source>
</evidence>
<dbReference type="NCBIfam" id="TIGR03352">
    <property type="entry name" value="VI_chp_3"/>
    <property type="match status" value="1"/>
</dbReference>
<dbReference type="Gene3D" id="2.60.40.4150">
    <property type="entry name" value="Type VI secretion system, lipoprotein SciN"/>
    <property type="match status" value="1"/>
</dbReference>
<dbReference type="PROSITE" id="PS51257">
    <property type="entry name" value="PROKAR_LIPOPROTEIN"/>
    <property type="match status" value="1"/>
</dbReference>
<dbReference type="Pfam" id="PF12790">
    <property type="entry name" value="T6SS-SciN"/>
    <property type="match status" value="1"/>
</dbReference>
<name>A0ABW2B9F1_9RHOB</name>
<accession>A0ABW2B9F1</accession>
<dbReference type="InterPro" id="IPR038706">
    <property type="entry name" value="Type_VI_SciN-like_sf"/>
</dbReference>
<reference evidence="2" key="1">
    <citation type="journal article" date="2019" name="Int. J. Syst. Evol. Microbiol.">
        <title>The Global Catalogue of Microorganisms (GCM) 10K type strain sequencing project: providing services to taxonomists for standard genome sequencing and annotation.</title>
        <authorList>
            <consortium name="The Broad Institute Genomics Platform"/>
            <consortium name="The Broad Institute Genome Sequencing Center for Infectious Disease"/>
            <person name="Wu L."/>
            <person name="Ma J."/>
        </authorList>
    </citation>
    <scope>NUCLEOTIDE SEQUENCE [LARGE SCALE GENOMIC DNA]</scope>
    <source>
        <strain evidence="2">CCUG 66188</strain>
    </source>
</reference>
<dbReference type="Proteomes" id="UP001596353">
    <property type="component" value="Unassembled WGS sequence"/>
</dbReference>
<organism evidence="1 2">
    <name type="scientific">Sulfitobacter porphyrae</name>
    <dbReference type="NCBI Taxonomy" id="1246864"/>
    <lineage>
        <taxon>Bacteria</taxon>
        <taxon>Pseudomonadati</taxon>
        <taxon>Pseudomonadota</taxon>
        <taxon>Alphaproteobacteria</taxon>
        <taxon>Rhodobacterales</taxon>
        <taxon>Roseobacteraceae</taxon>
        <taxon>Sulfitobacter</taxon>
    </lineage>
</organism>
<protein>
    <submittedName>
        <fullName evidence="1">Type VI secretion system lipoprotein TssJ</fullName>
    </submittedName>
</protein>
<dbReference type="InterPro" id="IPR017734">
    <property type="entry name" value="T6SS_SciN"/>
</dbReference>
<dbReference type="PANTHER" id="PTHR37625">
    <property type="entry name" value="OUTER MEMBRANE LIPOPROTEIN-RELATED"/>
    <property type="match status" value="1"/>
</dbReference>
<dbReference type="PROSITE" id="PS51318">
    <property type="entry name" value="TAT"/>
    <property type="match status" value="1"/>
</dbReference>
<gene>
    <name evidence="1" type="primary">tssJ</name>
    <name evidence="1" type="ORF">ACFQFQ_26985</name>
</gene>
<proteinExistence type="predicted"/>
<dbReference type="PANTHER" id="PTHR37625:SF4">
    <property type="entry name" value="OUTER MEMBRANE LIPOPROTEIN"/>
    <property type="match status" value="1"/>
</dbReference>
<evidence type="ECO:0000313" key="2">
    <source>
        <dbReference type="Proteomes" id="UP001596353"/>
    </source>
</evidence>
<keyword evidence="1" id="KW-0449">Lipoprotein</keyword>
<sequence>MTIERRTFLLSGSALGALSLSGCMESAAPVLSISAQAQAGMNTGPDGSDRPVTLTVLQMSGSGNFDKADIFALQNPQAAIGGELIKADQIVLAPGAVVSKMIAVQPGTTVIGVTAGFRSPTGKSVRKKIAAPVADQGLMISVGSGGIAMNTV</sequence>
<dbReference type="InterPro" id="IPR006311">
    <property type="entry name" value="TAT_signal"/>
</dbReference>